<evidence type="ECO:0000256" key="1">
    <source>
        <dbReference type="SAM" id="MobiDB-lite"/>
    </source>
</evidence>
<evidence type="ECO:0000313" key="2">
    <source>
        <dbReference type="EMBL" id="KAL2862845.1"/>
    </source>
</evidence>
<dbReference type="GeneID" id="98141825"/>
<accession>A0ABR4LEG0</accession>
<reference evidence="2 3" key="1">
    <citation type="submission" date="2024-07" db="EMBL/GenBank/DDBJ databases">
        <title>Section-level genome sequencing and comparative genomics of Aspergillus sections Usti and Cavernicolus.</title>
        <authorList>
            <consortium name="Lawrence Berkeley National Laboratory"/>
            <person name="Nybo J.L."/>
            <person name="Vesth T.C."/>
            <person name="Theobald S."/>
            <person name="Frisvad J.C."/>
            <person name="Larsen T.O."/>
            <person name="Kjaerboelling I."/>
            <person name="Rothschild-Mancinelli K."/>
            <person name="Lyhne E.K."/>
            <person name="Kogle M.E."/>
            <person name="Barry K."/>
            <person name="Clum A."/>
            <person name="Na H."/>
            <person name="Ledsgaard L."/>
            <person name="Lin J."/>
            <person name="Lipzen A."/>
            <person name="Kuo A."/>
            <person name="Riley R."/>
            <person name="Mondo S."/>
            <person name="Labutti K."/>
            <person name="Haridas S."/>
            <person name="Pangalinan J."/>
            <person name="Salamov A.A."/>
            <person name="Simmons B.A."/>
            <person name="Magnuson J.K."/>
            <person name="Chen J."/>
            <person name="Drula E."/>
            <person name="Henrissat B."/>
            <person name="Wiebenga A."/>
            <person name="Lubbers R.J."/>
            <person name="Gomes A.C."/>
            <person name="Macurrencykelacurrency M.R."/>
            <person name="Stajich J."/>
            <person name="Grigoriev I.V."/>
            <person name="Mortensen U.H."/>
            <person name="De Vries R.P."/>
            <person name="Baker S.E."/>
            <person name="Andersen M.R."/>
        </authorList>
    </citation>
    <scope>NUCLEOTIDE SEQUENCE [LARGE SCALE GENOMIC DNA]</scope>
    <source>
        <strain evidence="2 3">CBS 449.75</strain>
    </source>
</reference>
<name>A0ABR4LEG0_9EURO</name>
<feature type="compositionally biased region" description="Polar residues" evidence="1">
    <location>
        <begin position="1"/>
        <end position="11"/>
    </location>
</feature>
<protein>
    <submittedName>
        <fullName evidence="2">Uncharacterized protein</fullName>
    </submittedName>
</protein>
<feature type="compositionally biased region" description="Polar residues" evidence="1">
    <location>
        <begin position="179"/>
        <end position="195"/>
    </location>
</feature>
<dbReference type="Proteomes" id="UP001610432">
    <property type="component" value="Unassembled WGS sequence"/>
</dbReference>
<feature type="region of interest" description="Disordered" evidence="1">
    <location>
        <begin position="1"/>
        <end position="24"/>
    </location>
</feature>
<feature type="compositionally biased region" description="Basic and acidic residues" evidence="1">
    <location>
        <begin position="168"/>
        <end position="177"/>
    </location>
</feature>
<gene>
    <name evidence="2" type="ORF">BJX67DRAFT_287762</name>
</gene>
<feature type="region of interest" description="Disordered" evidence="1">
    <location>
        <begin position="159"/>
        <end position="195"/>
    </location>
</feature>
<keyword evidence="3" id="KW-1185">Reference proteome</keyword>
<dbReference type="RefSeq" id="XP_070881824.1">
    <property type="nucleotide sequence ID" value="XM_071026753.1"/>
</dbReference>
<proteinExistence type="predicted"/>
<sequence length="317" mass="34601">MTVSPNPTSLASKPKPNARHGENGQEIVGRDIKFGDTLALVRAVAGLKVLQTTTAVMRVSRNKTVSIHDQSSSLHRAIDRKEKRIASLLGSMAKYDTKKIADEATPQNRGYWPPTPPETFKHVSLHGDGPVRVPSNSSESMSEHQSLAHEAGVAMVADGNVGRRRGGRAGEENRVERSGLSSSVPAPNSDSIYSSLGRSLSESNIQSISSCPRQCRVVSATQYTRIVTENEPQFSFVSQPWSIDSLVAESPRIDRSALEISEHPNEQLNHHPRLKSADSFPGRFPVSEGLRYSSLATAKHHARIPSIRTSVRPFSDL</sequence>
<evidence type="ECO:0000313" key="3">
    <source>
        <dbReference type="Proteomes" id="UP001610432"/>
    </source>
</evidence>
<dbReference type="EMBL" id="JBFXLQ010000060">
    <property type="protein sequence ID" value="KAL2862845.1"/>
    <property type="molecule type" value="Genomic_DNA"/>
</dbReference>
<organism evidence="2 3">
    <name type="scientific">Aspergillus lucknowensis</name>
    <dbReference type="NCBI Taxonomy" id="176173"/>
    <lineage>
        <taxon>Eukaryota</taxon>
        <taxon>Fungi</taxon>
        <taxon>Dikarya</taxon>
        <taxon>Ascomycota</taxon>
        <taxon>Pezizomycotina</taxon>
        <taxon>Eurotiomycetes</taxon>
        <taxon>Eurotiomycetidae</taxon>
        <taxon>Eurotiales</taxon>
        <taxon>Aspergillaceae</taxon>
        <taxon>Aspergillus</taxon>
        <taxon>Aspergillus subgen. Nidulantes</taxon>
    </lineage>
</organism>
<comment type="caution">
    <text evidence="2">The sequence shown here is derived from an EMBL/GenBank/DDBJ whole genome shotgun (WGS) entry which is preliminary data.</text>
</comment>